<proteinExistence type="predicted"/>
<organism evidence="2 3">
    <name type="scientific">Haloferula helveola</name>
    <dbReference type="NCBI Taxonomy" id="490095"/>
    <lineage>
        <taxon>Bacteria</taxon>
        <taxon>Pseudomonadati</taxon>
        <taxon>Verrucomicrobiota</taxon>
        <taxon>Verrucomicrobiia</taxon>
        <taxon>Verrucomicrobiales</taxon>
        <taxon>Verrucomicrobiaceae</taxon>
        <taxon>Haloferula</taxon>
    </lineage>
</organism>
<sequence length="169" mass="18090">MTSREKVLLGIVAVAAIGAGVYFVSGAASPVADSPPPARPDLTALIASVQVNLKKGQLTDREERILAAAATPWARNPLRDRPLAARKREVESTQLPQYTGFINIGSQPIAIIDGRDYRAGEMIEGGEFQLSEIHSDHVKLIRRGATDPVDVPLEQEQIPGSRDQTAGAS</sequence>
<evidence type="ECO:0008006" key="4">
    <source>
        <dbReference type="Google" id="ProtNLM"/>
    </source>
</evidence>
<dbReference type="RefSeq" id="WP_338688765.1">
    <property type="nucleotide sequence ID" value="NZ_AP024702.1"/>
</dbReference>
<gene>
    <name evidence="2" type="ORF">HAHE_07660</name>
</gene>
<keyword evidence="3" id="KW-1185">Reference proteome</keyword>
<evidence type="ECO:0000313" key="2">
    <source>
        <dbReference type="EMBL" id="BCX46858.1"/>
    </source>
</evidence>
<dbReference type="Proteomes" id="UP001374893">
    <property type="component" value="Chromosome"/>
</dbReference>
<protein>
    <recommendedName>
        <fullName evidence="4">Type IV pilus biogenesis</fullName>
    </recommendedName>
</protein>
<dbReference type="EMBL" id="AP024702">
    <property type="protein sequence ID" value="BCX46858.1"/>
    <property type="molecule type" value="Genomic_DNA"/>
</dbReference>
<name>A0ABN6H1I6_9BACT</name>
<accession>A0ABN6H1I6</accession>
<feature type="region of interest" description="Disordered" evidence="1">
    <location>
        <begin position="146"/>
        <end position="169"/>
    </location>
</feature>
<evidence type="ECO:0000256" key="1">
    <source>
        <dbReference type="SAM" id="MobiDB-lite"/>
    </source>
</evidence>
<evidence type="ECO:0000313" key="3">
    <source>
        <dbReference type="Proteomes" id="UP001374893"/>
    </source>
</evidence>
<reference evidence="2 3" key="1">
    <citation type="submission" date="2021-06" db="EMBL/GenBank/DDBJ databases">
        <title>Complete genome of Haloferula helveola possessing various polysaccharide degrading enzymes.</title>
        <authorList>
            <person name="Takami H."/>
            <person name="Huang C."/>
            <person name="Hamasaki K."/>
        </authorList>
    </citation>
    <scope>NUCLEOTIDE SEQUENCE [LARGE SCALE GENOMIC DNA]</scope>
    <source>
        <strain evidence="2 3">CN-1</strain>
    </source>
</reference>